<feature type="chain" id="PRO_5022710729" evidence="3">
    <location>
        <begin position="33"/>
        <end position="563"/>
    </location>
</feature>
<dbReference type="Gene3D" id="3.40.720.10">
    <property type="entry name" value="Alkaline Phosphatase, subunit A"/>
    <property type="match status" value="1"/>
</dbReference>
<dbReference type="AlphaFoldDB" id="A0A5C5WIW9"/>
<dbReference type="InterPro" id="IPR050738">
    <property type="entry name" value="Sulfatase"/>
</dbReference>
<keyword evidence="3" id="KW-0732">Signal</keyword>
<dbReference type="PANTHER" id="PTHR42693">
    <property type="entry name" value="ARYLSULFATASE FAMILY MEMBER"/>
    <property type="match status" value="1"/>
</dbReference>
<dbReference type="Gene3D" id="3.30.1120.10">
    <property type="match status" value="1"/>
</dbReference>
<dbReference type="Pfam" id="PF00884">
    <property type="entry name" value="Sulfatase"/>
    <property type="match status" value="1"/>
</dbReference>
<dbReference type="CDD" id="cd16025">
    <property type="entry name" value="PAS_like"/>
    <property type="match status" value="1"/>
</dbReference>
<evidence type="ECO:0000256" key="3">
    <source>
        <dbReference type="SAM" id="SignalP"/>
    </source>
</evidence>
<dbReference type="EC" id="3.1.6.1" evidence="5"/>
<evidence type="ECO:0000259" key="4">
    <source>
        <dbReference type="Pfam" id="PF00884"/>
    </source>
</evidence>
<evidence type="ECO:0000256" key="2">
    <source>
        <dbReference type="ARBA" id="ARBA00022801"/>
    </source>
</evidence>
<dbReference type="InterPro" id="IPR000917">
    <property type="entry name" value="Sulfatase_N"/>
</dbReference>
<evidence type="ECO:0000313" key="5">
    <source>
        <dbReference type="EMBL" id="TWT49973.1"/>
    </source>
</evidence>
<dbReference type="SUPFAM" id="SSF53649">
    <property type="entry name" value="Alkaline phosphatase-like"/>
    <property type="match status" value="1"/>
</dbReference>
<dbReference type="PANTHER" id="PTHR42693:SF53">
    <property type="entry name" value="ENDO-4-O-SULFATASE"/>
    <property type="match status" value="1"/>
</dbReference>
<dbReference type="Proteomes" id="UP000317243">
    <property type="component" value="Unassembled WGS sequence"/>
</dbReference>
<dbReference type="GO" id="GO:0004065">
    <property type="term" value="F:arylsulfatase activity"/>
    <property type="evidence" value="ECO:0007669"/>
    <property type="project" value="UniProtKB-EC"/>
</dbReference>
<feature type="signal peptide" evidence="3">
    <location>
        <begin position="1"/>
        <end position="32"/>
    </location>
</feature>
<feature type="domain" description="Sulfatase N-terminal" evidence="4">
    <location>
        <begin position="42"/>
        <end position="446"/>
    </location>
</feature>
<evidence type="ECO:0000313" key="6">
    <source>
        <dbReference type="Proteomes" id="UP000317243"/>
    </source>
</evidence>
<evidence type="ECO:0000256" key="1">
    <source>
        <dbReference type="ARBA" id="ARBA00008779"/>
    </source>
</evidence>
<accession>A0A5C5WIW9</accession>
<organism evidence="5 6">
    <name type="scientific">Thalassoglobus neptunius</name>
    <dbReference type="NCBI Taxonomy" id="1938619"/>
    <lineage>
        <taxon>Bacteria</taxon>
        <taxon>Pseudomonadati</taxon>
        <taxon>Planctomycetota</taxon>
        <taxon>Planctomycetia</taxon>
        <taxon>Planctomycetales</taxon>
        <taxon>Planctomycetaceae</taxon>
        <taxon>Thalassoglobus</taxon>
    </lineage>
</organism>
<keyword evidence="6" id="KW-1185">Reference proteome</keyword>
<comment type="similarity">
    <text evidence="1">Belongs to the sulfatase family.</text>
</comment>
<gene>
    <name evidence="5" type="primary">atsA_48</name>
    <name evidence="5" type="ORF">KOR42_37910</name>
</gene>
<proteinExistence type="inferred from homology"/>
<protein>
    <submittedName>
        <fullName evidence="5">Arylsulfatase</fullName>
        <ecNumber evidence="5">3.1.6.1</ecNumber>
    </submittedName>
</protein>
<name>A0A5C5WIW9_9PLAN</name>
<reference evidence="5 6" key="1">
    <citation type="submission" date="2019-02" db="EMBL/GenBank/DDBJ databases">
        <title>Deep-cultivation of Planctomycetes and their phenomic and genomic characterization uncovers novel biology.</title>
        <authorList>
            <person name="Wiegand S."/>
            <person name="Jogler M."/>
            <person name="Boedeker C."/>
            <person name="Pinto D."/>
            <person name="Vollmers J."/>
            <person name="Rivas-Marin E."/>
            <person name="Kohn T."/>
            <person name="Peeters S.H."/>
            <person name="Heuer A."/>
            <person name="Rast P."/>
            <person name="Oberbeckmann S."/>
            <person name="Bunk B."/>
            <person name="Jeske O."/>
            <person name="Meyerdierks A."/>
            <person name="Storesund J.E."/>
            <person name="Kallscheuer N."/>
            <person name="Luecker S."/>
            <person name="Lage O.M."/>
            <person name="Pohl T."/>
            <person name="Merkel B.J."/>
            <person name="Hornburger P."/>
            <person name="Mueller R.-W."/>
            <person name="Bruemmer F."/>
            <person name="Labrenz M."/>
            <person name="Spormann A.M."/>
            <person name="Op Den Camp H."/>
            <person name="Overmann J."/>
            <person name="Amann R."/>
            <person name="Jetten M.S.M."/>
            <person name="Mascher T."/>
            <person name="Medema M.H."/>
            <person name="Devos D.P."/>
            <person name="Kaster A.-K."/>
            <person name="Ovreas L."/>
            <person name="Rohde M."/>
            <person name="Galperin M.Y."/>
            <person name="Jogler C."/>
        </authorList>
    </citation>
    <scope>NUCLEOTIDE SEQUENCE [LARGE SCALE GENOMIC DNA]</scope>
    <source>
        <strain evidence="5 6">KOR42</strain>
    </source>
</reference>
<sequence precursor="true">MLAVKTSDSRRSRLCWLVAFWATCFLMTTASADDSSLSQGQPNILLIVADDLGFSDLGCYGGEIETPELDRLANAGTRLTRFYTTGRCCPSRASLLTGQYPHRVGVGHKVEDLRRPGYRGRIPDGTATIADELQSSGYRCFHSGKWHLGTPDPTKHGFEEFYGTLISAQTFWDPDHYLRLPQGRQAIQYPEGKFYGTDAVTDHALQFLENSQTTPDSPWFLYVAYHAPHFPLHAREEEIVKYADTYSVGWDKIREERLARMKKLGIVDQNTQLTPRSQYWNYGETHTGFNPEWNTLSSERRQDLARRMAIYAAMIDRVDQNVGRILDALEAENQFDDTLIIFLSDNGACAEWDPHGFDGKSSPNNVLHVGQQLDEMGGPGTYHSVGSGWANASNSPWRLYKHYNHEGGISSPCIIHWPIGPVPKGVISHQPAHLIDVLPTTVEAAQAERSEGASGPGENLCPLLNSDGVVDRSLFFEHEGNRAVHSGEWKLVALRDEAWELYNIRSDRTELTDLAAEYPERVAKLAGEWNKWAAENLVTPLPEDYEVQYLRQPGQPAPQLQTE</sequence>
<keyword evidence="2 5" id="KW-0378">Hydrolase</keyword>
<dbReference type="InterPro" id="IPR017850">
    <property type="entry name" value="Alkaline_phosphatase_core_sf"/>
</dbReference>
<comment type="caution">
    <text evidence="5">The sequence shown here is derived from an EMBL/GenBank/DDBJ whole genome shotgun (WGS) entry which is preliminary data.</text>
</comment>
<dbReference type="EMBL" id="SIHI01000016">
    <property type="protein sequence ID" value="TWT49973.1"/>
    <property type="molecule type" value="Genomic_DNA"/>
</dbReference>